<dbReference type="InterPro" id="IPR001958">
    <property type="entry name" value="Tet-R_TetA/multi-R_MdtG-like"/>
</dbReference>
<evidence type="ECO:0000313" key="7">
    <source>
        <dbReference type="EMBL" id="HHH99955.1"/>
    </source>
</evidence>
<keyword evidence="4 5" id="KW-0472">Membrane</keyword>
<keyword evidence="3 5" id="KW-1133">Transmembrane helix</keyword>
<dbReference type="InterPro" id="IPR036259">
    <property type="entry name" value="MFS_trans_sf"/>
</dbReference>
<dbReference type="PROSITE" id="PS50850">
    <property type="entry name" value="MFS"/>
    <property type="match status" value="1"/>
</dbReference>
<dbReference type="InterPro" id="IPR011701">
    <property type="entry name" value="MFS"/>
</dbReference>
<feature type="domain" description="Major facilitator superfamily (MFS) profile" evidence="6">
    <location>
        <begin position="26"/>
        <end position="410"/>
    </location>
</feature>
<dbReference type="InterPro" id="IPR020846">
    <property type="entry name" value="MFS_dom"/>
</dbReference>
<feature type="transmembrane region" description="Helical" evidence="5">
    <location>
        <begin position="27"/>
        <end position="48"/>
    </location>
</feature>
<feature type="transmembrane region" description="Helical" evidence="5">
    <location>
        <begin position="177"/>
        <end position="200"/>
    </location>
</feature>
<reference evidence="7" key="1">
    <citation type="journal article" date="2020" name="mSystems">
        <title>Genome- and Community-Level Interaction Insights into Carbon Utilization and Element Cycling Functions of Hydrothermarchaeota in Hydrothermal Sediment.</title>
        <authorList>
            <person name="Zhou Z."/>
            <person name="Liu Y."/>
            <person name="Xu W."/>
            <person name="Pan J."/>
            <person name="Luo Z.H."/>
            <person name="Li M."/>
        </authorList>
    </citation>
    <scope>NUCLEOTIDE SEQUENCE [LARGE SCALE GENOMIC DNA]</scope>
    <source>
        <strain evidence="7">HyVt-93</strain>
    </source>
</reference>
<dbReference type="PANTHER" id="PTHR23518:SF2">
    <property type="entry name" value="MAJOR FACILITATOR SUPERFAMILY TRANSPORTER"/>
    <property type="match status" value="1"/>
</dbReference>
<proteinExistence type="predicted"/>
<comment type="caution">
    <text evidence="7">The sequence shown here is derived from an EMBL/GenBank/DDBJ whole genome shotgun (WGS) entry which is preliminary data.</text>
</comment>
<dbReference type="PRINTS" id="PR01035">
    <property type="entry name" value="TCRTETA"/>
</dbReference>
<evidence type="ECO:0000256" key="2">
    <source>
        <dbReference type="ARBA" id="ARBA00022692"/>
    </source>
</evidence>
<dbReference type="EMBL" id="DRTU01000023">
    <property type="protein sequence ID" value="HHH99955.1"/>
    <property type="molecule type" value="Genomic_DNA"/>
</dbReference>
<feature type="transmembrane region" description="Helical" evidence="5">
    <location>
        <begin position="93"/>
        <end position="120"/>
    </location>
</feature>
<dbReference type="Proteomes" id="UP000886217">
    <property type="component" value="Unassembled WGS sequence"/>
</dbReference>
<evidence type="ECO:0000256" key="1">
    <source>
        <dbReference type="ARBA" id="ARBA00004141"/>
    </source>
</evidence>
<organism evidence="7">
    <name type="scientific">Thermococcus litoralis</name>
    <dbReference type="NCBI Taxonomy" id="2265"/>
    <lineage>
        <taxon>Archaea</taxon>
        <taxon>Methanobacteriati</taxon>
        <taxon>Methanobacteriota</taxon>
        <taxon>Thermococci</taxon>
        <taxon>Thermococcales</taxon>
        <taxon>Thermococcaceae</taxon>
        <taxon>Thermococcus</taxon>
    </lineage>
</organism>
<evidence type="ECO:0000256" key="5">
    <source>
        <dbReference type="SAM" id="Phobius"/>
    </source>
</evidence>
<keyword evidence="2 5" id="KW-0812">Transmembrane</keyword>
<dbReference type="AlphaFoldDB" id="A0A7C5JWI9"/>
<name>A0A7C5JWI9_THELI</name>
<feature type="transmembrane region" description="Helical" evidence="5">
    <location>
        <begin position="240"/>
        <end position="261"/>
    </location>
</feature>
<dbReference type="PANTHER" id="PTHR23518">
    <property type="entry name" value="C-METHYLTRANSFERASE"/>
    <property type="match status" value="1"/>
</dbReference>
<dbReference type="Pfam" id="PF07690">
    <property type="entry name" value="MFS_1"/>
    <property type="match status" value="1"/>
</dbReference>
<feature type="transmembrane region" description="Helical" evidence="5">
    <location>
        <begin position="54"/>
        <end position="72"/>
    </location>
</feature>
<gene>
    <name evidence="7" type="ORF">ENL40_00490</name>
</gene>
<evidence type="ECO:0000256" key="3">
    <source>
        <dbReference type="ARBA" id="ARBA00022989"/>
    </source>
</evidence>
<dbReference type="GO" id="GO:0022857">
    <property type="term" value="F:transmembrane transporter activity"/>
    <property type="evidence" value="ECO:0007669"/>
    <property type="project" value="InterPro"/>
</dbReference>
<protein>
    <submittedName>
        <fullName evidence="7">MFS transporter</fullName>
    </submittedName>
</protein>
<evidence type="ECO:0000259" key="6">
    <source>
        <dbReference type="PROSITE" id="PS50850"/>
    </source>
</evidence>
<feature type="transmembrane region" description="Helical" evidence="5">
    <location>
        <begin position="273"/>
        <end position="293"/>
    </location>
</feature>
<dbReference type="Gene3D" id="1.20.1250.20">
    <property type="entry name" value="MFS general substrate transporter like domains"/>
    <property type="match status" value="2"/>
</dbReference>
<feature type="transmembrane region" description="Helical" evidence="5">
    <location>
        <begin position="366"/>
        <end position="385"/>
    </location>
</feature>
<feature type="transmembrane region" description="Helical" evidence="5">
    <location>
        <begin position="391"/>
        <end position="408"/>
    </location>
</feature>
<dbReference type="GO" id="GO:0016020">
    <property type="term" value="C:membrane"/>
    <property type="evidence" value="ECO:0007669"/>
    <property type="project" value="UniProtKB-SubCell"/>
</dbReference>
<accession>A0A7C5JWI9</accession>
<evidence type="ECO:0000256" key="4">
    <source>
        <dbReference type="ARBA" id="ARBA00023136"/>
    </source>
</evidence>
<dbReference type="SUPFAM" id="SSF103473">
    <property type="entry name" value="MFS general substrate transporter"/>
    <property type="match status" value="1"/>
</dbReference>
<dbReference type="CDD" id="cd17325">
    <property type="entry name" value="MFS_MdtG_SLC18_like"/>
    <property type="match status" value="1"/>
</dbReference>
<sequence length="410" mass="44365">MKRERSLLQVIRERTAKIAMRRRKKNILLLAISMFLANISWGIAFPYLGVYMKTLGGSLFLVGLLSVAFNLTSSIAQYPFGYLSDKTGRRKPFIAFGIFSSGITYLFVVFATAPSILLGIRVLQGVLSSSIFPAHTAFVAELSALEKVGSSYGFFNFVENTGYMLGNFLGSGIVKTLGIKSAFVISALISIVSAGIVLLMEETPHPASRSEKPIIPQEGRESERAIFERKAFKSLLKGKLGIFYLSVLLAMIASGQVYSVLSVYFEEKFGSQWVGILFGIDSMAAALSAPVIGKAIDKKGAKTIFVLSLIGYMVVFYGYGAITSIYLMIVISVLSGIKWSAFISASSSHVALNAEDKVRAQAMGMLNTMMSAGWVIGPLIGGYLSGISFKINFLCSLIPLILAVALTSQK</sequence>
<comment type="subcellular location">
    <subcellularLocation>
        <location evidence="1">Membrane</location>
        <topology evidence="1">Multi-pass membrane protein</topology>
    </subcellularLocation>
</comment>